<dbReference type="Proteomes" id="UP000295438">
    <property type="component" value="Unassembled WGS sequence"/>
</dbReference>
<dbReference type="EMBL" id="SMUW01000036">
    <property type="protein sequence ID" value="TDK42901.1"/>
    <property type="molecule type" value="Genomic_DNA"/>
</dbReference>
<comment type="caution">
    <text evidence="2">The sequence shown here is derived from an EMBL/GenBank/DDBJ whole genome shotgun (WGS) entry which is preliminary data.</text>
</comment>
<dbReference type="RefSeq" id="WP_133391602.1">
    <property type="nucleotide sequence ID" value="NZ_SMUW01000036.1"/>
</dbReference>
<evidence type="ECO:0000256" key="1">
    <source>
        <dbReference type="SAM" id="MobiDB-lite"/>
    </source>
</evidence>
<evidence type="ECO:0000313" key="3">
    <source>
        <dbReference type="Proteomes" id="UP000295438"/>
    </source>
</evidence>
<dbReference type="AlphaFoldDB" id="A0A4R5UUX0"/>
<reference evidence="2 3" key="1">
    <citation type="submission" date="2019-03" db="EMBL/GenBank/DDBJ databases">
        <title>Algoriphagus aquimaris sp. nov., isolated form marine sediment in Pohang, Korea.</title>
        <authorList>
            <person name="Kim J."/>
            <person name="Yoon S.-H."/>
            <person name="Lee S.-S."/>
        </authorList>
    </citation>
    <scope>NUCLEOTIDE SEQUENCE [LARGE SCALE GENOMIC DNA]</scope>
    <source>
        <strain evidence="2 3">F21</strain>
    </source>
</reference>
<proteinExistence type="predicted"/>
<accession>A0A4R5UUX0</accession>
<evidence type="ECO:0000313" key="2">
    <source>
        <dbReference type="EMBL" id="TDK42901.1"/>
    </source>
</evidence>
<keyword evidence="3" id="KW-1185">Reference proteome</keyword>
<gene>
    <name evidence="2" type="ORF">E1898_15850</name>
</gene>
<feature type="compositionally biased region" description="Basic and acidic residues" evidence="1">
    <location>
        <begin position="190"/>
        <end position="207"/>
    </location>
</feature>
<evidence type="ECO:0008006" key="4">
    <source>
        <dbReference type="Google" id="ProtNLM"/>
    </source>
</evidence>
<feature type="compositionally biased region" description="Basic residues" evidence="1">
    <location>
        <begin position="175"/>
        <end position="188"/>
    </location>
</feature>
<organism evidence="2 3">
    <name type="scientific">Algoriphagus formosus</name>
    <dbReference type="NCBI Taxonomy" id="2007308"/>
    <lineage>
        <taxon>Bacteria</taxon>
        <taxon>Pseudomonadati</taxon>
        <taxon>Bacteroidota</taxon>
        <taxon>Cytophagia</taxon>
        <taxon>Cytophagales</taxon>
        <taxon>Cyclobacteriaceae</taxon>
        <taxon>Algoriphagus</taxon>
    </lineage>
</organism>
<name>A0A4R5UUX0_9BACT</name>
<feature type="region of interest" description="Disordered" evidence="1">
    <location>
        <begin position="175"/>
        <end position="207"/>
    </location>
</feature>
<sequence length="207" mass="23223">MQTNYIKKAALFLFFAAIISLPSSVKAQRYGTALGLRVGSSDLNRTVGLTLEQRIQKRISAELILQSDFSRNTTFSALAKFHRPIISKRFNYYLGAGPALGNEESFRKIPETRQIVHTYGNSTFGLDMIAGLELTVANAVISIDYKPNINIAGREEFFRGQVGISARTVLVKSKEQKKRAKRRQKAKKANSSEKESFWEKLKIGPAY</sequence>
<protein>
    <recommendedName>
        <fullName evidence="4">Outer membrane protein beta-barrel domain-containing protein</fullName>
    </recommendedName>
</protein>